<comment type="subcellular location">
    <subcellularLocation>
        <location evidence="1">Bacterial microcompartment</location>
    </subcellularLocation>
</comment>
<protein>
    <submittedName>
        <fullName evidence="3">Ethanolamine utilization protein EutN</fullName>
    </submittedName>
</protein>
<dbReference type="OrthoDB" id="278421at2"/>
<dbReference type="RefSeq" id="WP_146523266.1">
    <property type="nucleotide sequence ID" value="NZ_CP151726.1"/>
</dbReference>
<comment type="caution">
    <text evidence="3">The sequence shown here is derived from an EMBL/GenBank/DDBJ whole genome shotgun (WGS) entry which is preliminary data.</text>
</comment>
<evidence type="ECO:0000256" key="1">
    <source>
        <dbReference type="ARBA" id="ARBA00024322"/>
    </source>
</evidence>
<dbReference type="SUPFAM" id="SSF159133">
    <property type="entry name" value="EutN/CcmL-like"/>
    <property type="match status" value="1"/>
</dbReference>
<name>A0A5C5ZYI9_9BACT</name>
<keyword evidence="4" id="KW-1185">Reference proteome</keyword>
<accession>A0A5C5ZYI9</accession>
<dbReference type="Pfam" id="PF03319">
    <property type="entry name" value="EutN_CcmL"/>
    <property type="match status" value="1"/>
</dbReference>
<dbReference type="EMBL" id="SJPN01000012">
    <property type="protein sequence ID" value="TWT92051.1"/>
    <property type="molecule type" value="Genomic_DNA"/>
</dbReference>
<sequence length="85" mass="9161">MQPARVLGSTNATVRHESFVGQRLVIIQPLGVNDSPDGPPLIALDAVGCRKADRVMITSDGSYAHITTKHDKTPARWTVIGIIDN</sequence>
<evidence type="ECO:0000313" key="3">
    <source>
        <dbReference type="EMBL" id="TWT92051.1"/>
    </source>
</evidence>
<dbReference type="PANTHER" id="PTHR36539">
    <property type="entry name" value="ETHANOLAMINE UTILIZATION PROTEIN EUTN"/>
    <property type="match status" value="1"/>
</dbReference>
<dbReference type="PANTHER" id="PTHR36539:SF2">
    <property type="entry name" value="ETHANOLAMINE UTILIZATION PROTEIN"/>
    <property type="match status" value="1"/>
</dbReference>
<organism evidence="3 4">
    <name type="scientific">Stieleria varia</name>
    <dbReference type="NCBI Taxonomy" id="2528005"/>
    <lineage>
        <taxon>Bacteria</taxon>
        <taxon>Pseudomonadati</taxon>
        <taxon>Planctomycetota</taxon>
        <taxon>Planctomycetia</taxon>
        <taxon>Pirellulales</taxon>
        <taxon>Pirellulaceae</taxon>
        <taxon>Stieleria</taxon>
    </lineage>
</organism>
<dbReference type="AlphaFoldDB" id="A0A5C5ZYI9"/>
<dbReference type="Proteomes" id="UP000320176">
    <property type="component" value="Unassembled WGS sequence"/>
</dbReference>
<dbReference type="InterPro" id="IPR036677">
    <property type="entry name" value="EutN_CcmL_sf"/>
</dbReference>
<dbReference type="PROSITE" id="PS51932">
    <property type="entry name" value="BMV"/>
    <property type="match status" value="1"/>
</dbReference>
<dbReference type="CDD" id="cd01614">
    <property type="entry name" value="EutN_CcmL"/>
    <property type="match status" value="1"/>
</dbReference>
<evidence type="ECO:0000256" key="2">
    <source>
        <dbReference type="ARBA" id="ARBA00024446"/>
    </source>
</evidence>
<keyword evidence="2" id="KW-1283">Bacterial microcompartment</keyword>
<dbReference type="InterPro" id="IPR004992">
    <property type="entry name" value="EutN_CcmL"/>
</dbReference>
<dbReference type="Gene3D" id="2.40.50.220">
    <property type="entry name" value="EutN/Ccml"/>
    <property type="match status" value="1"/>
</dbReference>
<dbReference type="GO" id="GO:0031469">
    <property type="term" value="C:bacterial microcompartment"/>
    <property type="evidence" value="ECO:0007669"/>
    <property type="project" value="UniProtKB-SubCell"/>
</dbReference>
<gene>
    <name evidence="3" type="primary">eutN</name>
    <name evidence="3" type="ORF">Pla52n_63480</name>
</gene>
<reference evidence="3 4" key="1">
    <citation type="submission" date="2019-02" db="EMBL/GenBank/DDBJ databases">
        <title>Deep-cultivation of Planctomycetes and their phenomic and genomic characterization uncovers novel biology.</title>
        <authorList>
            <person name="Wiegand S."/>
            <person name="Jogler M."/>
            <person name="Boedeker C."/>
            <person name="Pinto D."/>
            <person name="Vollmers J."/>
            <person name="Rivas-Marin E."/>
            <person name="Kohn T."/>
            <person name="Peeters S.H."/>
            <person name="Heuer A."/>
            <person name="Rast P."/>
            <person name="Oberbeckmann S."/>
            <person name="Bunk B."/>
            <person name="Jeske O."/>
            <person name="Meyerdierks A."/>
            <person name="Storesund J.E."/>
            <person name="Kallscheuer N."/>
            <person name="Luecker S."/>
            <person name="Lage O.M."/>
            <person name="Pohl T."/>
            <person name="Merkel B.J."/>
            <person name="Hornburger P."/>
            <person name="Mueller R.-W."/>
            <person name="Bruemmer F."/>
            <person name="Labrenz M."/>
            <person name="Spormann A.M."/>
            <person name="Op Den Camp H."/>
            <person name="Overmann J."/>
            <person name="Amann R."/>
            <person name="Jetten M.S.M."/>
            <person name="Mascher T."/>
            <person name="Medema M.H."/>
            <person name="Devos D.P."/>
            <person name="Kaster A.-K."/>
            <person name="Ovreas L."/>
            <person name="Rohde M."/>
            <person name="Galperin M.Y."/>
            <person name="Jogler C."/>
        </authorList>
    </citation>
    <scope>NUCLEOTIDE SEQUENCE [LARGE SCALE GENOMIC DNA]</scope>
    <source>
        <strain evidence="3 4">Pla52n</strain>
    </source>
</reference>
<proteinExistence type="predicted"/>
<evidence type="ECO:0000313" key="4">
    <source>
        <dbReference type="Proteomes" id="UP000320176"/>
    </source>
</evidence>